<dbReference type="PROSITE" id="PS50930">
    <property type="entry name" value="HTH_LYTTR"/>
    <property type="match status" value="1"/>
</dbReference>
<keyword evidence="7" id="KW-1185">Reference proteome</keyword>
<dbReference type="PROSITE" id="PS50110">
    <property type="entry name" value="RESPONSE_REGULATORY"/>
    <property type="match status" value="1"/>
</dbReference>
<dbReference type="RefSeq" id="WP_099216593.1">
    <property type="nucleotide sequence ID" value="NZ_JAUYVU010000007.1"/>
</dbReference>
<evidence type="ECO:0000259" key="3">
    <source>
        <dbReference type="PROSITE" id="PS50930"/>
    </source>
</evidence>
<proteinExistence type="predicted"/>
<feature type="domain" description="Response regulatory" evidence="2">
    <location>
        <begin position="5"/>
        <end position="120"/>
    </location>
</feature>
<dbReference type="Pfam" id="PF00072">
    <property type="entry name" value="Response_reg"/>
    <property type="match status" value="1"/>
</dbReference>
<dbReference type="SUPFAM" id="SSF52172">
    <property type="entry name" value="CheY-like"/>
    <property type="match status" value="1"/>
</dbReference>
<dbReference type="SMART" id="SM00850">
    <property type="entry name" value="LytTR"/>
    <property type="match status" value="1"/>
</dbReference>
<evidence type="ECO:0000313" key="4">
    <source>
        <dbReference type="EMBL" id="MDP2541775.1"/>
    </source>
</evidence>
<dbReference type="InterPro" id="IPR001789">
    <property type="entry name" value="Sig_transdc_resp-reg_receiver"/>
</dbReference>
<feature type="domain" description="HTH LytTR-type" evidence="3">
    <location>
        <begin position="144"/>
        <end position="235"/>
    </location>
</feature>
<evidence type="ECO:0000313" key="6">
    <source>
        <dbReference type="Proteomes" id="UP000222163"/>
    </source>
</evidence>
<reference evidence="5 6" key="1">
    <citation type="journal article" date="2016" name="Nat. Commun.">
        <title>Microbial interactions lead to rapid micro-scale successions on model marine particles.</title>
        <authorList>
            <person name="Datta M.S."/>
            <person name="Sliwerska E."/>
            <person name="Gore J."/>
            <person name="Polz M.F."/>
            <person name="Cordero O.X."/>
        </authorList>
    </citation>
    <scope>NUCLEOTIDE SEQUENCE [LARGE SCALE GENOMIC DNA]</scope>
    <source>
        <strain evidence="5 6">4G03</strain>
    </source>
</reference>
<dbReference type="Proteomes" id="UP001242342">
    <property type="component" value="Unassembled WGS sequence"/>
</dbReference>
<dbReference type="Pfam" id="PF04397">
    <property type="entry name" value="LytTR"/>
    <property type="match status" value="1"/>
</dbReference>
<name>A0A2G1BQ92_9FLAO</name>
<sequence>MKRLQLLLLEDSEEEALELSSFLEDNDYEVSLAKNAVEAEKLIRNRFFDVIILDIMINGRPDGISLAHRLNKEGINVPFLFLTSMQGREIFDEAKLTNPLVYLLKPYNKLELLFSLELAIESCYQQSNSISLASDNAVLSPAFLFIKKKRSVVKVDVAAINYVEVKEKYCSIICDSGNYLIKLSLTKLKDMLSNPDFRQVHRNYLVNVKKIKEIYFEDNLIVLDNEEKILFSERYKTAFIKDNTIFR</sequence>
<protein>
    <submittedName>
        <fullName evidence="5">DNA-binding response regulator</fullName>
    </submittedName>
    <submittedName>
        <fullName evidence="4">Response regulator transcription factor</fullName>
    </submittedName>
</protein>
<dbReference type="GO" id="GO:0000156">
    <property type="term" value="F:phosphorelay response regulator activity"/>
    <property type="evidence" value="ECO:0007669"/>
    <property type="project" value="InterPro"/>
</dbReference>
<dbReference type="EMBL" id="PDUU01000020">
    <property type="protein sequence ID" value="PHN96216.1"/>
    <property type="molecule type" value="Genomic_DNA"/>
</dbReference>
<keyword evidence="5" id="KW-0238">DNA-binding</keyword>
<feature type="modified residue" description="4-aspartylphosphate" evidence="1">
    <location>
        <position position="54"/>
    </location>
</feature>
<reference evidence="5" key="2">
    <citation type="submission" date="2017-10" db="EMBL/GenBank/DDBJ databases">
        <authorList>
            <person name="Enke T.N."/>
            <person name="Cordero O.X."/>
        </authorList>
    </citation>
    <scope>NUCLEOTIDE SEQUENCE</scope>
    <source>
        <strain evidence="5">4G03</strain>
    </source>
</reference>
<dbReference type="PANTHER" id="PTHR37299:SF1">
    <property type="entry name" value="STAGE 0 SPORULATION PROTEIN A HOMOLOG"/>
    <property type="match status" value="1"/>
</dbReference>
<accession>A0A2G1BQ92</accession>
<dbReference type="Proteomes" id="UP000222163">
    <property type="component" value="Unassembled WGS sequence"/>
</dbReference>
<dbReference type="InterPro" id="IPR011006">
    <property type="entry name" value="CheY-like_superfamily"/>
</dbReference>
<evidence type="ECO:0000259" key="2">
    <source>
        <dbReference type="PROSITE" id="PS50110"/>
    </source>
</evidence>
<reference evidence="4 7" key="3">
    <citation type="submission" date="2023-07" db="EMBL/GenBank/DDBJ databases">
        <title>Genome content predicts the carbon catabolic preferences of heterotrophic bacteria.</title>
        <authorList>
            <person name="Gralka M."/>
        </authorList>
    </citation>
    <scope>NUCLEOTIDE SEQUENCE [LARGE SCALE GENOMIC DNA]</scope>
    <source>
        <strain evidence="4 7">4G03</strain>
    </source>
</reference>
<dbReference type="InterPro" id="IPR046947">
    <property type="entry name" value="LytR-like"/>
</dbReference>
<gene>
    <name evidence="5" type="ORF">CSC81_15185</name>
    <name evidence="4" type="ORF">Q8W23_09860</name>
</gene>
<dbReference type="PANTHER" id="PTHR37299">
    <property type="entry name" value="TRANSCRIPTIONAL REGULATOR-RELATED"/>
    <property type="match status" value="1"/>
</dbReference>
<dbReference type="Gene3D" id="2.40.50.1020">
    <property type="entry name" value="LytTr DNA-binding domain"/>
    <property type="match status" value="1"/>
</dbReference>
<dbReference type="SMART" id="SM00448">
    <property type="entry name" value="REC"/>
    <property type="match status" value="1"/>
</dbReference>
<evidence type="ECO:0000313" key="7">
    <source>
        <dbReference type="Proteomes" id="UP001242342"/>
    </source>
</evidence>
<evidence type="ECO:0000313" key="5">
    <source>
        <dbReference type="EMBL" id="PHN96216.1"/>
    </source>
</evidence>
<dbReference type="GO" id="GO:0003677">
    <property type="term" value="F:DNA binding"/>
    <property type="evidence" value="ECO:0007669"/>
    <property type="project" value="UniProtKB-KW"/>
</dbReference>
<dbReference type="EMBL" id="JAUYVU010000007">
    <property type="protein sequence ID" value="MDP2541775.1"/>
    <property type="molecule type" value="Genomic_DNA"/>
</dbReference>
<comment type="caution">
    <text evidence="5">The sequence shown here is derived from an EMBL/GenBank/DDBJ whole genome shotgun (WGS) entry which is preliminary data.</text>
</comment>
<dbReference type="AlphaFoldDB" id="A0A2G1BQ92"/>
<evidence type="ECO:0000256" key="1">
    <source>
        <dbReference type="PROSITE-ProRule" id="PRU00169"/>
    </source>
</evidence>
<dbReference type="Gene3D" id="3.40.50.2300">
    <property type="match status" value="1"/>
</dbReference>
<dbReference type="InterPro" id="IPR007492">
    <property type="entry name" value="LytTR_DNA-bd_dom"/>
</dbReference>
<keyword evidence="1" id="KW-0597">Phosphoprotein</keyword>
<organism evidence="5 6">
    <name type="scientific">Tenacibaculum discolor</name>
    <dbReference type="NCBI Taxonomy" id="361581"/>
    <lineage>
        <taxon>Bacteria</taxon>
        <taxon>Pseudomonadati</taxon>
        <taxon>Bacteroidota</taxon>
        <taxon>Flavobacteriia</taxon>
        <taxon>Flavobacteriales</taxon>
        <taxon>Flavobacteriaceae</taxon>
        <taxon>Tenacibaculum</taxon>
    </lineage>
</organism>